<evidence type="ECO:0000313" key="1">
    <source>
        <dbReference type="EMBL" id="NMM50495.1"/>
    </source>
</evidence>
<accession>A0A848J4T6</accession>
<dbReference type="EMBL" id="JABBNU010000013">
    <property type="protein sequence ID" value="NMM50495.1"/>
    <property type="molecule type" value="Genomic_DNA"/>
</dbReference>
<dbReference type="AlphaFoldDB" id="A0A848J4T6"/>
<evidence type="ECO:0008006" key="3">
    <source>
        <dbReference type="Google" id="ProtNLM"/>
    </source>
</evidence>
<name>A0A848J4T6_9BACT</name>
<reference evidence="1 2" key="1">
    <citation type="submission" date="2020-04" db="EMBL/GenBank/DDBJ databases">
        <title>Flammeovirgaceae bacterium KN852 isolated from deep sea.</title>
        <authorList>
            <person name="Zhang D.-C."/>
        </authorList>
    </citation>
    <scope>NUCLEOTIDE SEQUENCE [LARGE SCALE GENOMIC DNA]</scope>
    <source>
        <strain evidence="1 2">KN852</strain>
    </source>
</reference>
<proteinExistence type="predicted"/>
<keyword evidence="2" id="KW-1185">Reference proteome</keyword>
<sequence>MENGFYLLYGSLNNNLFEKGEFVKTWVRANNIKFKNEILYLNNLNPESSFDEDIVFDYLEAGTMDINRVNMIHYPKENLLIQDYMSWIQNSPLNGEFHPISKKFKFLLENETFNNPNCRFYKAPLKVRNEFMEFYIWQNLSIPEMDLLNMKKSELVIENSRNREIVEDCTNRFTSLSKLKEYCSRKYDYFHSPIFKKLTLNSKFQNLDVLSIPGNKIPVISHRLKLEIEEKGITGVEFKNPEVPINFDNE</sequence>
<gene>
    <name evidence="1" type="ORF">HH304_18945</name>
</gene>
<dbReference type="Proteomes" id="UP000559010">
    <property type="component" value="Unassembled WGS sequence"/>
</dbReference>
<comment type="caution">
    <text evidence="1">The sequence shown here is derived from an EMBL/GenBank/DDBJ whole genome shotgun (WGS) entry which is preliminary data.</text>
</comment>
<organism evidence="1 2">
    <name type="scientific">Marinigracilibium pacificum</name>
    <dbReference type="NCBI Taxonomy" id="2729599"/>
    <lineage>
        <taxon>Bacteria</taxon>
        <taxon>Pseudomonadati</taxon>
        <taxon>Bacteroidota</taxon>
        <taxon>Cytophagia</taxon>
        <taxon>Cytophagales</taxon>
        <taxon>Flammeovirgaceae</taxon>
        <taxon>Marinigracilibium</taxon>
    </lineage>
</organism>
<dbReference type="RefSeq" id="WP_169684862.1">
    <property type="nucleotide sequence ID" value="NZ_JABBNU010000013.1"/>
</dbReference>
<evidence type="ECO:0000313" key="2">
    <source>
        <dbReference type="Proteomes" id="UP000559010"/>
    </source>
</evidence>
<protein>
    <recommendedName>
        <fullName evidence="3">Immunity protein 43 of polymorphic toxin system</fullName>
    </recommendedName>
</protein>